<dbReference type="RefSeq" id="WP_072916126.1">
    <property type="nucleotide sequence ID" value="NZ_FRDM01000006.1"/>
</dbReference>
<protein>
    <submittedName>
        <fullName evidence="3">Hemerythrin HHE cation binding domain-containing protein</fullName>
    </submittedName>
</protein>
<dbReference type="Gene3D" id="1.20.120.520">
    <property type="entry name" value="nmb1532 protein domain like"/>
    <property type="match status" value="1"/>
</dbReference>
<gene>
    <name evidence="3" type="ORF">SAMN05660350_01617</name>
</gene>
<proteinExistence type="predicted"/>
<feature type="domain" description="Hemerythrin-like" evidence="2">
    <location>
        <begin position="37"/>
        <end position="164"/>
    </location>
</feature>
<feature type="region of interest" description="Disordered" evidence="1">
    <location>
        <begin position="1"/>
        <end position="25"/>
    </location>
</feature>
<evidence type="ECO:0000256" key="1">
    <source>
        <dbReference type="SAM" id="MobiDB-lite"/>
    </source>
</evidence>
<dbReference type="Proteomes" id="UP000184428">
    <property type="component" value="Unassembled WGS sequence"/>
</dbReference>
<dbReference type="EMBL" id="FRDM01000006">
    <property type="protein sequence ID" value="SHN68974.1"/>
    <property type="molecule type" value="Genomic_DNA"/>
</dbReference>
<name>A0A1M7TDX9_9ACTN</name>
<sequence length="242" mass="26634">MPAAAALRRPPALRTPADDPPADVPAPRAVASELLLHRLVRRELRLLAELSAWASADDAERTRELTRHADLLGRLLLHHHATERELVWPALLRAAPSARPLLARWTVRVAGLDDRLRALSTAARQWAVACSDRARDAFTLACLDLVDAVDEQTAEEERDLLPLLAAHLSPAAWAEITRAARCPLSRRERSLVLGLALEDASAGDRARLLAGLPVTTRLAWRLAGRRRYRTAVVRLRGAPPAQ</sequence>
<reference evidence="3 4" key="1">
    <citation type="submission" date="2016-12" db="EMBL/GenBank/DDBJ databases">
        <authorList>
            <person name="Song W.-J."/>
            <person name="Kurnit D.M."/>
        </authorList>
    </citation>
    <scope>NUCLEOTIDE SEQUENCE [LARGE SCALE GENOMIC DNA]</scope>
    <source>
        <strain evidence="3 4">DSM 43162</strain>
    </source>
</reference>
<organism evidence="3 4">
    <name type="scientific">Geodermatophilus obscurus</name>
    <dbReference type="NCBI Taxonomy" id="1861"/>
    <lineage>
        <taxon>Bacteria</taxon>
        <taxon>Bacillati</taxon>
        <taxon>Actinomycetota</taxon>
        <taxon>Actinomycetes</taxon>
        <taxon>Geodermatophilales</taxon>
        <taxon>Geodermatophilaceae</taxon>
        <taxon>Geodermatophilus</taxon>
    </lineage>
</organism>
<dbReference type="AlphaFoldDB" id="A0A1M7TDX9"/>
<evidence type="ECO:0000259" key="2">
    <source>
        <dbReference type="Pfam" id="PF01814"/>
    </source>
</evidence>
<evidence type="ECO:0000313" key="3">
    <source>
        <dbReference type="EMBL" id="SHN68974.1"/>
    </source>
</evidence>
<evidence type="ECO:0000313" key="4">
    <source>
        <dbReference type="Proteomes" id="UP000184428"/>
    </source>
</evidence>
<accession>A0A1M7TDX9</accession>
<dbReference type="Pfam" id="PF01814">
    <property type="entry name" value="Hemerythrin"/>
    <property type="match status" value="1"/>
</dbReference>
<feature type="compositionally biased region" description="Low complexity" evidence="1">
    <location>
        <begin position="1"/>
        <end position="15"/>
    </location>
</feature>
<dbReference type="InterPro" id="IPR012312">
    <property type="entry name" value="Hemerythrin-like"/>
</dbReference>
<dbReference type="OrthoDB" id="5197650at2"/>